<dbReference type="PANTHER" id="PTHR40940:SF2">
    <property type="entry name" value="BATD"/>
    <property type="match status" value="1"/>
</dbReference>
<keyword evidence="3" id="KW-1185">Reference proteome</keyword>
<dbReference type="InterPro" id="IPR025738">
    <property type="entry name" value="BatD"/>
</dbReference>
<dbReference type="EMBL" id="MKGI01000011">
    <property type="protein sequence ID" value="OEL12171.1"/>
    <property type="molecule type" value="Genomic_DNA"/>
</dbReference>
<keyword evidence="1" id="KW-0472">Membrane</keyword>
<dbReference type="PANTHER" id="PTHR40940">
    <property type="entry name" value="PROTEIN BATD-RELATED"/>
    <property type="match status" value="1"/>
</dbReference>
<dbReference type="KEGG" id="cnr:EB819_07365"/>
<organism evidence="2 3">
    <name type="scientific">Cloacibacterium normanense</name>
    <dbReference type="NCBI Taxonomy" id="237258"/>
    <lineage>
        <taxon>Bacteria</taxon>
        <taxon>Pseudomonadati</taxon>
        <taxon>Bacteroidota</taxon>
        <taxon>Flavobacteriia</taxon>
        <taxon>Flavobacteriales</taxon>
        <taxon>Weeksellaceae</taxon>
    </lineage>
</organism>
<dbReference type="Proteomes" id="UP000095601">
    <property type="component" value="Unassembled WGS sequence"/>
</dbReference>
<gene>
    <name evidence="2" type="ORF">BHF72_1359</name>
</gene>
<protein>
    <submittedName>
        <fullName evidence="2">Oxygen tolerance family protein</fullName>
    </submittedName>
</protein>
<feature type="transmembrane region" description="Helical" evidence="1">
    <location>
        <begin position="424"/>
        <end position="442"/>
    </location>
</feature>
<name>A0A1E5UH26_9FLAO</name>
<accession>A0A1E5UH26</accession>
<comment type="caution">
    <text evidence="2">The sequence shown here is derived from an EMBL/GenBank/DDBJ whole genome shotgun (WGS) entry which is preliminary data.</text>
</comment>
<evidence type="ECO:0000256" key="1">
    <source>
        <dbReference type="SAM" id="Phobius"/>
    </source>
</evidence>
<keyword evidence="1" id="KW-0812">Transmembrane</keyword>
<keyword evidence="1" id="KW-1133">Transmembrane helix</keyword>
<dbReference type="OrthoDB" id="2079210at2"/>
<reference evidence="2 3" key="1">
    <citation type="submission" date="2016-09" db="EMBL/GenBank/DDBJ databases">
        <authorList>
            <person name="Capua I."/>
            <person name="De Benedictis P."/>
            <person name="Joannis T."/>
            <person name="Lombin L.H."/>
            <person name="Cattoli G."/>
        </authorList>
    </citation>
    <scope>NUCLEOTIDE SEQUENCE [LARGE SCALE GENOMIC DNA]</scope>
    <source>
        <strain evidence="2 3">NRS-1</strain>
    </source>
</reference>
<sequence length="570" mass="64968">MQKILNILFFVMSAISYGQVTVLTDVNTKEPKQNEPVVLTIVQEVVGENMVQESPLQLMDLSKFDIVGSASEQNTFIDQKKGIRVNQLIYQLYLQPKVTGRVKIGSALITVNGKRYKSEPFDILVKETSRAETEYLSKDVYLNVEVQDKEVYENQPTVAVLRAYSKNYDNFRKLENIKFPQQNNARIKPISYKKQDIENVNGEMASQVIAMFIIFPEEAGNVEIEPVSAMVKTPEINKIVSNKVKINVKTLPKDSPENFKNAVGKFQVSIKEIAKTEPLEVNKPIDVLVKISGLGNLDEDKLPKLLESKDYTFFKPQIISKLSTNKNGVKGSITAKYVVIPKHEGKINISTEPFSFFNPELNQYIDLGVKSIVLNVLNSAQIAAQKSTIDIVDDYTANVLNSVPLPVIEKEKHTQSYRFNFKNLFSGLAVLVMGTFLFFLWIRPKKKALVTVENKPITTIREEEEKIKNLLKPGFEANLEYLKTLLSNRDYSAFFATYEELQQDAEQHIQQKFGMGLKAFLENYKGSQFTEDFRNLEQQISIEKYSPIHDNSHLEELYNSITAMYSEIME</sequence>
<evidence type="ECO:0000313" key="3">
    <source>
        <dbReference type="Proteomes" id="UP000095601"/>
    </source>
</evidence>
<proteinExistence type="predicted"/>
<dbReference type="AlphaFoldDB" id="A0A1E5UH26"/>
<dbReference type="STRING" id="237258.SAMN04489756_10951"/>
<evidence type="ECO:0000313" key="2">
    <source>
        <dbReference type="EMBL" id="OEL12171.1"/>
    </source>
</evidence>
<dbReference type="RefSeq" id="WP_069797028.1">
    <property type="nucleotide sequence ID" value="NZ_CP034157.1"/>
</dbReference>
<dbReference type="Pfam" id="PF13584">
    <property type="entry name" value="BatD"/>
    <property type="match status" value="1"/>
</dbReference>